<evidence type="ECO:0000313" key="2">
    <source>
        <dbReference type="EMBL" id="KAF1917465.1"/>
    </source>
</evidence>
<evidence type="ECO:0000256" key="1">
    <source>
        <dbReference type="SAM" id="MobiDB-lite"/>
    </source>
</evidence>
<name>A0A6A5QP69_AMPQU</name>
<feature type="compositionally biased region" description="Low complexity" evidence="1">
    <location>
        <begin position="1175"/>
        <end position="1184"/>
    </location>
</feature>
<feature type="compositionally biased region" description="Basic and acidic residues" evidence="1">
    <location>
        <begin position="1161"/>
        <end position="1170"/>
    </location>
</feature>
<feature type="compositionally biased region" description="Basic residues" evidence="1">
    <location>
        <begin position="1303"/>
        <end position="1312"/>
    </location>
</feature>
<evidence type="ECO:0000313" key="3">
    <source>
        <dbReference type="Proteomes" id="UP000800096"/>
    </source>
</evidence>
<gene>
    <name evidence="2" type="ORF">BDU57DRAFT_528088</name>
</gene>
<accession>A0A6A5QP69</accession>
<reference evidence="2" key="1">
    <citation type="journal article" date="2020" name="Stud. Mycol.">
        <title>101 Dothideomycetes genomes: a test case for predicting lifestyles and emergence of pathogens.</title>
        <authorList>
            <person name="Haridas S."/>
            <person name="Albert R."/>
            <person name="Binder M."/>
            <person name="Bloem J."/>
            <person name="Labutti K."/>
            <person name="Salamov A."/>
            <person name="Andreopoulos B."/>
            <person name="Baker S."/>
            <person name="Barry K."/>
            <person name="Bills G."/>
            <person name="Bluhm B."/>
            <person name="Cannon C."/>
            <person name="Castanera R."/>
            <person name="Culley D."/>
            <person name="Daum C."/>
            <person name="Ezra D."/>
            <person name="Gonzalez J."/>
            <person name="Henrissat B."/>
            <person name="Kuo A."/>
            <person name="Liang C."/>
            <person name="Lipzen A."/>
            <person name="Lutzoni F."/>
            <person name="Magnuson J."/>
            <person name="Mondo S."/>
            <person name="Nolan M."/>
            <person name="Ohm R."/>
            <person name="Pangilinan J."/>
            <person name="Park H.-J."/>
            <person name="Ramirez L."/>
            <person name="Alfaro M."/>
            <person name="Sun H."/>
            <person name="Tritt A."/>
            <person name="Yoshinaga Y."/>
            <person name="Zwiers L.-H."/>
            <person name="Turgeon B."/>
            <person name="Goodwin S."/>
            <person name="Spatafora J."/>
            <person name="Crous P."/>
            <person name="Grigoriev I."/>
        </authorList>
    </citation>
    <scope>NUCLEOTIDE SEQUENCE</scope>
    <source>
        <strain evidence="2">HMLAC05119</strain>
    </source>
</reference>
<feature type="region of interest" description="Disordered" evidence="1">
    <location>
        <begin position="1148"/>
        <end position="1203"/>
    </location>
</feature>
<feature type="compositionally biased region" description="Basic residues" evidence="1">
    <location>
        <begin position="1354"/>
        <end position="1364"/>
    </location>
</feature>
<organism evidence="2 3">
    <name type="scientific">Ampelomyces quisqualis</name>
    <name type="common">Powdery mildew agent</name>
    <dbReference type="NCBI Taxonomy" id="50730"/>
    <lineage>
        <taxon>Eukaryota</taxon>
        <taxon>Fungi</taxon>
        <taxon>Dikarya</taxon>
        <taxon>Ascomycota</taxon>
        <taxon>Pezizomycotina</taxon>
        <taxon>Dothideomycetes</taxon>
        <taxon>Pleosporomycetidae</taxon>
        <taxon>Pleosporales</taxon>
        <taxon>Pleosporineae</taxon>
        <taxon>Phaeosphaeriaceae</taxon>
        <taxon>Ampelomyces</taxon>
    </lineage>
</organism>
<feature type="compositionally biased region" description="Pro residues" evidence="1">
    <location>
        <begin position="1256"/>
        <end position="1301"/>
    </location>
</feature>
<feature type="region of interest" description="Disordered" evidence="1">
    <location>
        <begin position="1215"/>
        <end position="1384"/>
    </location>
</feature>
<protein>
    <submittedName>
        <fullName evidence="2">Uncharacterized protein</fullName>
    </submittedName>
</protein>
<proteinExistence type="predicted"/>
<sequence length="1384" mass="156391">MATPRITKPHERETGSWPLPNWITKSICLRAGREASAALCIALGKHTGASAAHEATYHEPFTYWDWHGLGPDDTYAREWKRQRMWEHQRGFVVDGTKIYGYPTSRERWRKFKEDLDAHPWKKQWVKMIAVAHWMEMEDLYWVADNFTVLEGMDLSDIPAPYTDHEGFQHHRWEALLGDQENSQSESMLMLLGGLTWLGLPDICDPRGTFASNLMYRTLPRCKSLETLSIRRVYSQHNFANPNDYICGLSLNITTSAPPTLTKLELRLPFVPLDALMSSLSRLKSPIKHISFDLGAWIQISPEYQASVKVGSKSLHEPEIKRTAGKAARAMRFTTYEKLHNETCQAKDKWWLPRSEFDRYVSEEENVFGQVKHAFDRNFYCHDVQATMLPDVSNGDGDGDRGQDPICNCRLNQEGHEDGVDGHIQDARVSTVPTVLSNLCRAASKNTSFTISALKPEWQEKSTNPLHPFTLLHKLTPEEPQQTRGHTDKYLSVDQYRWLSATFNWRPVFDWDCLVNPEANNPGNSRRSVYEVAKKQFGLESLAEHEIVKNMAEQFQLLKQAGIPLHILIGRRPLDTSSLYWGWPYDENTWSQWLDTPLDVDLRTIAPLIDTLSIMYDIRNPLDEHRIHSIKSLSPSTIPLVKATCPRPLCPWTSSNSPCLFPNQWLPLFPGLRHQKMANKHLLRTSNPCLTLAPHQPSLPPPGHSVPPNTQSTLEDSLTHLARDAAFKREALAWQRFWCTYAPSLTNLSTLNVRMPRAFDVVKSATLARLLDPFKGWHVITYADEIGEDEDEDAGVFVRRTWVKKGRKGVEKISISDEGEKIAEKEMEELVKGVKIVTDAAKAERDLEKELKTKSAGKRPEGDNIPMEKRLESVYGRRIAHVAKQAWQRRVRAYVDNCTQAEIEQQDDDVRKVLGATRAILERSINVFPPADVFERNTNMKEGIGLVAHTRDYSDEEKERRDWPAPVRKIVEAVEVAATTTTDIRECPAVKMSHPIVSEIPTPLPLDVSHARSSDTRNIAPVQDTTMELHVQTPEEKDDWDPYGSGTPVAQQAASLMEAQDDVFKLLDVLREHGPSIVRGPETTTQPLSPFEGYEAATSGANTHQVCDTIKIENFEKNKLVEQHSTANTTASSYVHQTTQVEQQIQLAIPSDQTEQSRSSRHFTESKEASKPQKPSASTSSMNTTSRRRSVTSKELEPLLGRTLTLQREHMSILKELTPDPREVLQPSGELTSGPKELLPPQKELTPLGIPALSPKEPSPPPQKLTPPPKQPTPPQKPTPFPPQKPTPSKQPTPSPESPSPSAPKKRTPRKRKDPVISNNPPELETGRRLRSSRSATPAQSYKEDSEDDEDLGKKKGKAKSKGRKRAADKGWDGETGKGKKRGRK</sequence>
<dbReference type="Proteomes" id="UP000800096">
    <property type="component" value="Unassembled WGS sequence"/>
</dbReference>
<keyword evidence="3" id="KW-1185">Reference proteome</keyword>
<dbReference type="OrthoDB" id="3944206at2759"/>
<dbReference type="EMBL" id="ML979134">
    <property type="protein sequence ID" value="KAF1917465.1"/>
    <property type="molecule type" value="Genomic_DNA"/>
</dbReference>
<feature type="compositionally biased region" description="Basic and acidic residues" evidence="1">
    <location>
        <begin position="1365"/>
        <end position="1377"/>
    </location>
</feature>